<evidence type="ECO:0000256" key="3">
    <source>
        <dbReference type="SAM" id="MobiDB-lite"/>
    </source>
</evidence>
<keyword evidence="1" id="KW-0808">Transferase</keyword>
<dbReference type="SUPFAM" id="SSF56112">
    <property type="entry name" value="Protein kinase-like (PK-like)"/>
    <property type="match status" value="1"/>
</dbReference>
<dbReference type="PANTHER" id="PTHR10048:SF22">
    <property type="entry name" value="PHOSPHATIDYLINOSITOL 4-KINASE BETA"/>
    <property type="match status" value="1"/>
</dbReference>
<sequence>MQQQHRTDTPTSDRSTPTRGNKADWLEKQTRIHQDSAHSDNPNWGLVAFMVKADDDVRQEVFCMHMISLFQDIFRKEKLEKLADGLRPYTIQSTSSQTGLVEAMTDAQSVDSVKRRMLKASKPTSLEYYYRQRFDPSQAREGSVAADGLPSEGGASAEETGNATFEEAQWMCMYSVAAYSLVQYILALKDRHNGNILVDSRGRMVHLGFSYVLGWAPGGMTFEKTAFKLTRDVVDVWGGRGSPIYDEFTNVMVQGMHAVQSHHRAIMRNVELMVASGAKFPCLTSQYTALHRAHIAAGSTQLSQLAQRSANNRVLSQLRHRFRLYKSKHKLRRYTLMLIDYAYENFWTTTYAKFQLLTNGIVP</sequence>
<evidence type="ECO:0000256" key="1">
    <source>
        <dbReference type="ARBA" id="ARBA00022679"/>
    </source>
</evidence>
<proteinExistence type="predicted"/>
<feature type="region of interest" description="Disordered" evidence="3">
    <location>
        <begin position="139"/>
        <end position="160"/>
    </location>
</feature>
<dbReference type="GO" id="GO:0048015">
    <property type="term" value="P:phosphatidylinositol-mediated signaling"/>
    <property type="evidence" value="ECO:0007669"/>
    <property type="project" value="TreeGrafter"/>
</dbReference>
<dbReference type="InterPro" id="IPR018936">
    <property type="entry name" value="PI3/4_kinase_CS"/>
</dbReference>
<dbReference type="SMART" id="SM00146">
    <property type="entry name" value="PI3Kc"/>
    <property type="match status" value="1"/>
</dbReference>
<dbReference type="EMBL" id="HBEP01007473">
    <property type="protein sequence ID" value="CAD8475285.1"/>
    <property type="molecule type" value="Transcribed_RNA"/>
</dbReference>
<keyword evidence="2" id="KW-0418">Kinase</keyword>
<gene>
    <name evidence="5" type="ORF">PANT1444_LOCUS4238</name>
</gene>
<dbReference type="AlphaFoldDB" id="A0A7S0E7Z0"/>
<dbReference type="Gene3D" id="1.10.1070.11">
    <property type="entry name" value="Phosphatidylinositol 3-/4-kinase, catalytic domain"/>
    <property type="match status" value="1"/>
</dbReference>
<organism evidence="5">
    <name type="scientific">Phaeocystis antarctica</name>
    <dbReference type="NCBI Taxonomy" id="33657"/>
    <lineage>
        <taxon>Eukaryota</taxon>
        <taxon>Haptista</taxon>
        <taxon>Haptophyta</taxon>
        <taxon>Prymnesiophyceae</taxon>
        <taxon>Phaeocystales</taxon>
        <taxon>Phaeocystaceae</taxon>
        <taxon>Phaeocystis</taxon>
    </lineage>
</organism>
<dbReference type="InterPro" id="IPR011009">
    <property type="entry name" value="Kinase-like_dom_sf"/>
</dbReference>
<accession>A0A7S0E7Z0</accession>
<dbReference type="GO" id="GO:0005737">
    <property type="term" value="C:cytoplasm"/>
    <property type="evidence" value="ECO:0007669"/>
    <property type="project" value="TreeGrafter"/>
</dbReference>
<reference evidence="5" key="1">
    <citation type="submission" date="2021-01" db="EMBL/GenBank/DDBJ databases">
        <authorList>
            <person name="Corre E."/>
            <person name="Pelletier E."/>
            <person name="Niang G."/>
            <person name="Scheremetjew M."/>
            <person name="Finn R."/>
            <person name="Kale V."/>
            <person name="Holt S."/>
            <person name="Cochrane G."/>
            <person name="Meng A."/>
            <person name="Brown T."/>
            <person name="Cohen L."/>
        </authorList>
    </citation>
    <scope>NUCLEOTIDE SEQUENCE</scope>
    <source>
        <strain evidence="5">CCMP1374</strain>
    </source>
</reference>
<feature type="compositionally biased region" description="Low complexity" evidence="3">
    <location>
        <begin position="9"/>
        <end position="19"/>
    </location>
</feature>
<dbReference type="InterPro" id="IPR000403">
    <property type="entry name" value="PI3/4_kinase_cat_dom"/>
</dbReference>
<dbReference type="Pfam" id="PF00454">
    <property type="entry name" value="PI3_PI4_kinase"/>
    <property type="match status" value="1"/>
</dbReference>
<dbReference type="PROSITE" id="PS00916">
    <property type="entry name" value="PI3_4_KINASE_2"/>
    <property type="match status" value="1"/>
</dbReference>
<dbReference type="GO" id="GO:0046854">
    <property type="term" value="P:phosphatidylinositol phosphate biosynthetic process"/>
    <property type="evidence" value="ECO:0007669"/>
    <property type="project" value="InterPro"/>
</dbReference>
<dbReference type="InterPro" id="IPR036940">
    <property type="entry name" value="PI3/4_kinase_cat_sf"/>
</dbReference>
<protein>
    <recommendedName>
        <fullName evidence="4">PI3K/PI4K catalytic domain-containing protein</fullName>
    </recommendedName>
</protein>
<name>A0A7S0E7Z0_9EUKA</name>
<dbReference type="GO" id="GO:0004430">
    <property type="term" value="F:1-phosphatidylinositol 4-kinase activity"/>
    <property type="evidence" value="ECO:0007669"/>
    <property type="project" value="TreeGrafter"/>
</dbReference>
<evidence type="ECO:0000313" key="5">
    <source>
        <dbReference type="EMBL" id="CAD8475285.1"/>
    </source>
</evidence>
<dbReference type="PANTHER" id="PTHR10048">
    <property type="entry name" value="PHOSPHATIDYLINOSITOL KINASE"/>
    <property type="match status" value="1"/>
</dbReference>
<evidence type="ECO:0000259" key="4">
    <source>
        <dbReference type="PROSITE" id="PS50290"/>
    </source>
</evidence>
<dbReference type="GO" id="GO:0016020">
    <property type="term" value="C:membrane"/>
    <property type="evidence" value="ECO:0007669"/>
    <property type="project" value="TreeGrafter"/>
</dbReference>
<evidence type="ECO:0000256" key="2">
    <source>
        <dbReference type="ARBA" id="ARBA00022777"/>
    </source>
</evidence>
<dbReference type="InterPro" id="IPR015433">
    <property type="entry name" value="PI3/4_kinase"/>
</dbReference>
<dbReference type="PROSITE" id="PS50290">
    <property type="entry name" value="PI3_4_KINASE_3"/>
    <property type="match status" value="1"/>
</dbReference>
<dbReference type="Gene3D" id="3.30.1010.10">
    <property type="entry name" value="Phosphatidylinositol 3-kinase Catalytic Subunit, Chain A, domain 4"/>
    <property type="match status" value="1"/>
</dbReference>
<feature type="domain" description="PI3K/PI4K catalytic" evidence="4">
    <location>
        <begin position="23"/>
        <end position="326"/>
    </location>
</feature>
<feature type="region of interest" description="Disordered" evidence="3">
    <location>
        <begin position="1"/>
        <end position="24"/>
    </location>
</feature>